<dbReference type="RefSeq" id="WP_311366496.1">
    <property type="nucleotide sequence ID" value="NZ_JAVRIC010000035.1"/>
</dbReference>
<evidence type="ECO:0000256" key="1">
    <source>
        <dbReference type="SAM" id="Phobius"/>
    </source>
</evidence>
<keyword evidence="1" id="KW-0812">Transmembrane</keyword>
<gene>
    <name evidence="2" type="ORF">RM530_17220</name>
</gene>
<feature type="transmembrane region" description="Helical" evidence="1">
    <location>
        <begin position="6"/>
        <end position="26"/>
    </location>
</feature>
<sequence>MMDGLLQGLVTVFAFATFLGICVYAYSPSRKSTFEEAAQLPLDDSEPES</sequence>
<keyword evidence="3" id="KW-1185">Reference proteome</keyword>
<dbReference type="InterPro" id="IPR008621">
    <property type="entry name" value="Cbb3-typ_cyt_oxidase_comp"/>
</dbReference>
<dbReference type="Pfam" id="PF05545">
    <property type="entry name" value="FixQ"/>
    <property type="match status" value="1"/>
</dbReference>
<comment type="caution">
    <text evidence="2">The sequence shown here is derived from an EMBL/GenBank/DDBJ whole genome shotgun (WGS) entry which is preliminary data.</text>
</comment>
<dbReference type="Proteomes" id="UP001254608">
    <property type="component" value="Unassembled WGS sequence"/>
</dbReference>
<proteinExistence type="predicted"/>
<keyword evidence="1" id="KW-1133">Transmembrane helix</keyword>
<reference evidence="2 3" key="1">
    <citation type="submission" date="2023-09" db="EMBL/GenBank/DDBJ databases">
        <authorList>
            <person name="Rey-Velasco X."/>
        </authorList>
    </citation>
    <scope>NUCLEOTIDE SEQUENCE [LARGE SCALE GENOMIC DNA]</scope>
    <source>
        <strain evidence="2 3">W345</strain>
    </source>
</reference>
<organism evidence="2 3">
    <name type="scientific">Banduia mediterranea</name>
    <dbReference type="NCBI Taxonomy" id="3075609"/>
    <lineage>
        <taxon>Bacteria</taxon>
        <taxon>Pseudomonadati</taxon>
        <taxon>Pseudomonadota</taxon>
        <taxon>Gammaproteobacteria</taxon>
        <taxon>Nevskiales</taxon>
        <taxon>Algiphilaceae</taxon>
        <taxon>Banduia</taxon>
    </lineage>
</organism>
<protein>
    <submittedName>
        <fullName evidence="2">Cbb3-type cytochrome c oxidase subunit 3</fullName>
    </submittedName>
</protein>
<name>A0ABU2WMI0_9GAMM</name>
<dbReference type="EMBL" id="JAVRIC010000035">
    <property type="protein sequence ID" value="MDT0499087.1"/>
    <property type="molecule type" value="Genomic_DNA"/>
</dbReference>
<accession>A0ABU2WMI0</accession>
<dbReference type="CDD" id="cd01324">
    <property type="entry name" value="cbb3_Oxidase_CcoQ"/>
    <property type="match status" value="1"/>
</dbReference>
<evidence type="ECO:0000313" key="2">
    <source>
        <dbReference type="EMBL" id="MDT0499087.1"/>
    </source>
</evidence>
<keyword evidence="1" id="KW-0472">Membrane</keyword>
<evidence type="ECO:0000313" key="3">
    <source>
        <dbReference type="Proteomes" id="UP001254608"/>
    </source>
</evidence>